<dbReference type="InterPro" id="IPR023210">
    <property type="entry name" value="NADP_OxRdtase_dom"/>
</dbReference>
<dbReference type="InterPro" id="IPR050523">
    <property type="entry name" value="AKR_Detox_Biosynth"/>
</dbReference>
<dbReference type="Proteomes" id="UP000825009">
    <property type="component" value="Chromosome"/>
</dbReference>
<accession>A0A8F6Y8S9</accession>
<dbReference type="RefSeq" id="WP_219000426.1">
    <property type="nucleotide sequence ID" value="NZ_CP079194.1"/>
</dbReference>
<dbReference type="PANTHER" id="PTHR43364:SF4">
    <property type="entry name" value="NAD(P)-LINKED OXIDOREDUCTASE SUPERFAMILY PROTEIN"/>
    <property type="match status" value="1"/>
</dbReference>
<dbReference type="PANTHER" id="PTHR43364">
    <property type="entry name" value="NADH-SPECIFIC METHYLGLYOXAL REDUCTASE-RELATED"/>
    <property type="match status" value="1"/>
</dbReference>
<proteinExistence type="predicted"/>
<dbReference type="KEGG" id="gce:KYE46_09715"/>
<dbReference type="GO" id="GO:0016491">
    <property type="term" value="F:oxidoreductase activity"/>
    <property type="evidence" value="ECO:0007669"/>
    <property type="project" value="UniProtKB-KW"/>
</dbReference>
<evidence type="ECO:0000313" key="3">
    <source>
        <dbReference type="EMBL" id="QXT38229.1"/>
    </source>
</evidence>
<sequence length="337" mass="35950">MKYRLLGNSGLRVSEIALGSLNFGEQKAWGVDREEALRVLSTFAEAGGTLIDSAPNYAKGAAEEIIGAFIADRRHEVVVSTKYTASSDPHVLAGGNSARTMVASVEASLKRLGTDHIDLLWLHFWDGTTPLDEILKGFDALLSAGKIRYTGFSDVPAWLVSRAATMSEFRGWARPAAVQVEYSLAAREAEREFIPMAAALDLGIVGWGAMAAGALSGGANPQRRPADKVPGAVRANVDAAREIAEEAGLSLPEAALRWLLRDGQAAPVVPLIGARDAAQLSETLASADGPLDPEVAARLTKATAPRLGFPHDLIGSPYLQRFAFGKDNEMHPFRPRA</sequence>
<organism evidence="3 4">
    <name type="scientific">Gymnodinialimonas ceratoperidinii</name>
    <dbReference type="NCBI Taxonomy" id="2856823"/>
    <lineage>
        <taxon>Bacteria</taxon>
        <taxon>Pseudomonadati</taxon>
        <taxon>Pseudomonadota</taxon>
        <taxon>Alphaproteobacteria</taxon>
        <taxon>Rhodobacterales</taxon>
        <taxon>Paracoccaceae</taxon>
        <taxon>Gymnodinialimonas</taxon>
    </lineage>
</organism>
<feature type="domain" description="NADP-dependent oxidoreductase" evidence="2">
    <location>
        <begin position="15"/>
        <end position="302"/>
    </location>
</feature>
<dbReference type="AlphaFoldDB" id="A0A8F6Y8S9"/>
<keyword evidence="1" id="KW-0560">Oxidoreductase</keyword>
<name>A0A8F6Y8S9_9RHOB</name>
<evidence type="ECO:0000313" key="4">
    <source>
        <dbReference type="Proteomes" id="UP000825009"/>
    </source>
</evidence>
<dbReference type="GO" id="GO:0005829">
    <property type="term" value="C:cytosol"/>
    <property type="evidence" value="ECO:0007669"/>
    <property type="project" value="TreeGrafter"/>
</dbReference>
<dbReference type="Pfam" id="PF00248">
    <property type="entry name" value="Aldo_ket_red"/>
    <property type="match status" value="1"/>
</dbReference>
<evidence type="ECO:0000259" key="2">
    <source>
        <dbReference type="Pfam" id="PF00248"/>
    </source>
</evidence>
<gene>
    <name evidence="3" type="ORF">KYE46_09715</name>
</gene>
<evidence type="ECO:0000256" key="1">
    <source>
        <dbReference type="ARBA" id="ARBA00023002"/>
    </source>
</evidence>
<dbReference type="EMBL" id="CP079194">
    <property type="protein sequence ID" value="QXT38229.1"/>
    <property type="molecule type" value="Genomic_DNA"/>
</dbReference>
<keyword evidence="4" id="KW-1185">Reference proteome</keyword>
<reference evidence="3 4" key="1">
    <citation type="submission" date="2021-07" db="EMBL/GenBank/DDBJ databases">
        <title>A novel Jannaschia species isolated from marine dinoflagellate Ceratoperidinium margalefii.</title>
        <authorList>
            <person name="Jiang Y."/>
            <person name="Li Z."/>
        </authorList>
    </citation>
    <scope>NUCLEOTIDE SEQUENCE [LARGE SCALE GENOMIC DNA]</scope>
    <source>
        <strain evidence="3 4">J12C1-MA-4</strain>
    </source>
</reference>
<protein>
    <submittedName>
        <fullName evidence="3">Aldo/keto reductase</fullName>
    </submittedName>
</protein>